<dbReference type="InterPro" id="IPR002577">
    <property type="entry name" value="HTH_HxlR"/>
</dbReference>
<evidence type="ECO:0000313" key="6">
    <source>
        <dbReference type="Proteomes" id="UP000826462"/>
    </source>
</evidence>
<dbReference type="EMBL" id="CP080095">
    <property type="protein sequence ID" value="QYD71034.1"/>
    <property type="molecule type" value="Genomic_DNA"/>
</dbReference>
<dbReference type="Proteomes" id="UP000826462">
    <property type="component" value="Chromosome 1"/>
</dbReference>
<protein>
    <submittedName>
        <fullName evidence="5">Helix-turn-helix transcriptional regulator</fullName>
    </submittedName>
</protein>
<dbReference type="PANTHER" id="PTHR33204:SF39">
    <property type="entry name" value="TRANSCRIPTIONAL REGULATORY PROTEIN"/>
    <property type="match status" value="1"/>
</dbReference>
<keyword evidence="3" id="KW-0804">Transcription</keyword>
<feature type="domain" description="HTH hxlR-type" evidence="4">
    <location>
        <begin position="13"/>
        <end position="112"/>
    </location>
</feature>
<dbReference type="Gene3D" id="1.10.10.10">
    <property type="entry name" value="Winged helix-like DNA-binding domain superfamily/Winged helix DNA-binding domain"/>
    <property type="match status" value="1"/>
</dbReference>
<gene>
    <name evidence="5" type="ORF">KZJ38_16735</name>
</gene>
<name>A0ABX8UVL6_9BURK</name>
<organism evidence="5 6">
    <name type="scientific">Paraburkholderia edwinii</name>
    <dbReference type="NCBI Taxonomy" id="2861782"/>
    <lineage>
        <taxon>Bacteria</taxon>
        <taxon>Pseudomonadati</taxon>
        <taxon>Pseudomonadota</taxon>
        <taxon>Betaproteobacteria</taxon>
        <taxon>Burkholderiales</taxon>
        <taxon>Burkholderiaceae</taxon>
        <taxon>Paraburkholderia</taxon>
    </lineage>
</organism>
<evidence type="ECO:0000256" key="1">
    <source>
        <dbReference type="ARBA" id="ARBA00023015"/>
    </source>
</evidence>
<sequence length="124" mass="14241">MTIKRMDEVISDCRRVTPVLARVGDKWTVLVIVRLRHGPTRFNELKRSIEGISQQMLTRTLKALERDGMVTRTTFPTTPPQVQYELSELGNSLSVPVLALGKWAYDNLPAIDAAHNEYDRKRKY</sequence>
<keyword evidence="2" id="KW-0238">DNA-binding</keyword>
<evidence type="ECO:0000313" key="5">
    <source>
        <dbReference type="EMBL" id="QYD71034.1"/>
    </source>
</evidence>
<evidence type="ECO:0000256" key="2">
    <source>
        <dbReference type="ARBA" id="ARBA00023125"/>
    </source>
</evidence>
<dbReference type="SUPFAM" id="SSF46785">
    <property type="entry name" value="Winged helix' DNA-binding domain"/>
    <property type="match status" value="1"/>
</dbReference>
<evidence type="ECO:0000259" key="4">
    <source>
        <dbReference type="PROSITE" id="PS51118"/>
    </source>
</evidence>
<keyword evidence="1" id="KW-0805">Transcription regulation</keyword>
<keyword evidence="6" id="KW-1185">Reference proteome</keyword>
<dbReference type="InterPro" id="IPR036390">
    <property type="entry name" value="WH_DNA-bd_sf"/>
</dbReference>
<dbReference type="PROSITE" id="PS51118">
    <property type="entry name" value="HTH_HXLR"/>
    <property type="match status" value="1"/>
</dbReference>
<reference evidence="5 6" key="1">
    <citation type="submission" date="2021-07" db="EMBL/GenBank/DDBJ databases">
        <title>Paraburkholderia edwinii protects Aspergillus sp. from phenazines by acting as a toxin sponge.</title>
        <authorList>
            <person name="Dahlstrom K.M."/>
            <person name="Newman D.K."/>
        </authorList>
    </citation>
    <scope>NUCLEOTIDE SEQUENCE [LARGE SCALE GENOMIC DNA]</scope>
    <source>
        <strain evidence="5 6">Pe01</strain>
    </source>
</reference>
<dbReference type="PANTHER" id="PTHR33204">
    <property type="entry name" value="TRANSCRIPTIONAL REGULATOR, MARR FAMILY"/>
    <property type="match status" value="1"/>
</dbReference>
<accession>A0ABX8UVL6</accession>
<proteinExistence type="predicted"/>
<dbReference type="InterPro" id="IPR036388">
    <property type="entry name" value="WH-like_DNA-bd_sf"/>
</dbReference>
<evidence type="ECO:0000256" key="3">
    <source>
        <dbReference type="ARBA" id="ARBA00023163"/>
    </source>
</evidence>
<dbReference type="Pfam" id="PF01638">
    <property type="entry name" value="HxlR"/>
    <property type="match status" value="1"/>
</dbReference>